<comment type="catalytic activity">
    <reaction evidence="2">
        <text>thiamine + H2O = 5-(2-hydroxyethyl)-4-methylthiazole + 4-amino-5-hydroxymethyl-2-methylpyrimidine + H(+)</text>
        <dbReference type="Rhea" id="RHEA:17509"/>
        <dbReference type="ChEBI" id="CHEBI:15377"/>
        <dbReference type="ChEBI" id="CHEBI:15378"/>
        <dbReference type="ChEBI" id="CHEBI:16892"/>
        <dbReference type="ChEBI" id="CHEBI:17957"/>
        <dbReference type="ChEBI" id="CHEBI:18385"/>
        <dbReference type="EC" id="3.5.99.2"/>
    </reaction>
</comment>
<dbReference type="NCBIfam" id="TIGR04306">
    <property type="entry name" value="salvage_TenA"/>
    <property type="match status" value="1"/>
</dbReference>
<organism evidence="4 5">
    <name type="scientific">Parafrankia irregularis</name>
    <dbReference type="NCBI Taxonomy" id="795642"/>
    <lineage>
        <taxon>Bacteria</taxon>
        <taxon>Bacillati</taxon>
        <taxon>Actinomycetota</taxon>
        <taxon>Actinomycetes</taxon>
        <taxon>Frankiales</taxon>
        <taxon>Frankiaceae</taxon>
        <taxon>Parafrankia</taxon>
    </lineage>
</organism>
<evidence type="ECO:0000259" key="3">
    <source>
        <dbReference type="Pfam" id="PF03070"/>
    </source>
</evidence>
<dbReference type="Gene3D" id="1.20.910.10">
    <property type="entry name" value="Heme oxygenase-like"/>
    <property type="match status" value="1"/>
</dbReference>
<evidence type="ECO:0000256" key="2">
    <source>
        <dbReference type="RuleBase" id="RU363093"/>
    </source>
</evidence>
<dbReference type="GO" id="GO:0009228">
    <property type="term" value="P:thiamine biosynthetic process"/>
    <property type="evidence" value="ECO:0007669"/>
    <property type="project" value="UniProtKB-KW"/>
</dbReference>
<gene>
    <name evidence="4" type="ORF">Ga0074812_106154</name>
</gene>
<feature type="domain" description="Thiaminase-2/PQQC" evidence="3">
    <location>
        <begin position="38"/>
        <end position="240"/>
    </location>
</feature>
<dbReference type="Pfam" id="PF03070">
    <property type="entry name" value="TENA_THI-4"/>
    <property type="match status" value="1"/>
</dbReference>
<evidence type="ECO:0000313" key="4">
    <source>
        <dbReference type="EMBL" id="CUU55899.1"/>
    </source>
</evidence>
<dbReference type="AlphaFoldDB" id="A0A0S4QJW9"/>
<protein>
    <recommendedName>
        <fullName evidence="2">Aminopyrimidine aminohydrolase</fullName>
        <ecNumber evidence="2">3.5.99.2</ecNumber>
    </recommendedName>
</protein>
<evidence type="ECO:0000256" key="1">
    <source>
        <dbReference type="ARBA" id="ARBA00004948"/>
    </source>
</evidence>
<keyword evidence="2" id="KW-0378">Hydrolase</keyword>
<dbReference type="RefSeq" id="WP_091275094.1">
    <property type="nucleotide sequence ID" value="NZ_FAOZ01000006.1"/>
</dbReference>
<dbReference type="UniPathway" id="UPA00060"/>
<dbReference type="InterPro" id="IPR050967">
    <property type="entry name" value="Thiamine_Salvage_TenA"/>
</dbReference>
<comment type="pathway">
    <text evidence="1 2">Cofactor biosynthesis; thiamine diphosphate biosynthesis.</text>
</comment>
<name>A0A0S4QJW9_9ACTN</name>
<dbReference type="InterPro" id="IPR004305">
    <property type="entry name" value="Thiaminase-2/PQQC"/>
</dbReference>
<dbReference type="InterPro" id="IPR027574">
    <property type="entry name" value="Thiaminase_II"/>
</dbReference>
<comment type="catalytic activity">
    <reaction evidence="2">
        <text>4-amino-5-aminomethyl-2-methylpyrimidine + H2O = 4-amino-5-hydroxymethyl-2-methylpyrimidine + NH4(+)</text>
        <dbReference type="Rhea" id="RHEA:31799"/>
        <dbReference type="ChEBI" id="CHEBI:15377"/>
        <dbReference type="ChEBI" id="CHEBI:16892"/>
        <dbReference type="ChEBI" id="CHEBI:28938"/>
        <dbReference type="ChEBI" id="CHEBI:63416"/>
        <dbReference type="EC" id="3.5.99.2"/>
    </reaction>
</comment>
<dbReference type="InterPro" id="IPR016084">
    <property type="entry name" value="Haem_Oase-like_multi-hlx"/>
</dbReference>
<dbReference type="EMBL" id="FAOZ01000006">
    <property type="protein sequence ID" value="CUU55899.1"/>
    <property type="molecule type" value="Genomic_DNA"/>
</dbReference>
<dbReference type="PANTHER" id="PTHR43198:SF2">
    <property type="entry name" value="SI:CH1073-67J19.1-RELATED"/>
    <property type="match status" value="1"/>
</dbReference>
<sequence>MNGSPRLRNEPDLRNELDLRDQPGLPLAEFLRGRAGAVWATLLDHPFPAEMAAGTLPPAKFRFYIDQNLLYLPEYARVLAAGATVARDDAELRRFSSALVNITDTEIPQNERLRAAIARLGAGPSAHHDVLAPAAQAYVAYLAMVAARFGPAEIFAAILPCAWSYGQIGRRLSPSAVDHPVYADWLRFWSTDEATAYEAELIAHANTLDDRPDQPDRERLATIFLTAARFERAFWDMAYHTEHWADLA</sequence>
<reference evidence="5" key="1">
    <citation type="submission" date="2015-11" db="EMBL/GenBank/DDBJ databases">
        <authorList>
            <person name="Varghese N."/>
        </authorList>
    </citation>
    <scope>NUCLEOTIDE SEQUENCE [LARGE SCALE GENOMIC DNA]</scope>
    <source>
        <strain evidence="5">DSM 45899</strain>
    </source>
</reference>
<dbReference type="PANTHER" id="PTHR43198">
    <property type="entry name" value="BIFUNCTIONAL TH2 PROTEIN"/>
    <property type="match status" value="1"/>
</dbReference>
<dbReference type="CDD" id="cd16099">
    <property type="entry name" value="TenA_PqqC-like"/>
    <property type="match status" value="1"/>
</dbReference>
<dbReference type="SUPFAM" id="SSF48613">
    <property type="entry name" value="Heme oxygenase-like"/>
    <property type="match status" value="1"/>
</dbReference>
<proteinExistence type="inferred from homology"/>
<dbReference type="GO" id="GO:0005829">
    <property type="term" value="C:cytosol"/>
    <property type="evidence" value="ECO:0007669"/>
    <property type="project" value="TreeGrafter"/>
</dbReference>
<dbReference type="Proteomes" id="UP000198802">
    <property type="component" value="Unassembled WGS sequence"/>
</dbReference>
<keyword evidence="2" id="KW-0784">Thiamine biosynthesis</keyword>
<dbReference type="EC" id="3.5.99.2" evidence="2"/>
<dbReference type="GO" id="GO:0050334">
    <property type="term" value="F:thiaminase activity"/>
    <property type="evidence" value="ECO:0007669"/>
    <property type="project" value="UniProtKB-EC"/>
</dbReference>
<comment type="similarity">
    <text evidence="2">Belongs to the TenA family.</text>
</comment>
<evidence type="ECO:0000313" key="5">
    <source>
        <dbReference type="Proteomes" id="UP000198802"/>
    </source>
</evidence>
<keyword evidence="5" id="KW-1185">Reference proteome</keyword>
<comment type="function">
    <text evidence="2">Catalyzes an amino-pyrimidine hydrolysis reaction at the C5' of the pyrimidine moiety of thiamine compounds, a reaction that is part of a thiamine salvage pathway.</text>
</comment>
<dbReference type="GO" id="GO:0009229">
    <property type="term" value="P:thiamine diphosphate biosynthetic process"/>
    <property type="evidence" value="ECO:0007669"/>
    <property type="project" value="UniProtKB-UniPathway"/>
</dbReference>
<accession>A0A0S4QJW9</accession>